<organism evidence="2 3">
    <name type="scientific">Rubidibacter lacunae KORDI 51-2</name>
    <dbReference type="NCBI Taxonomy" id="582515"/>
    <lineage>
        <taxon>Bacteria</taxon>
        <taxon>Bacillati</taxon>
        <taxon>Cyanobacteriota</taxon>
        <taxon>Cyanophyceae</taxon>
        <taxon>Oscillatoriophycideae</taxon>
        <taxon>Chroococcales</taxon>
        <taxon>Aphanothecaceae</taxon>
        <taxon>Rubidibacter</taxon>
    </lineage>
</organism>
<proteinExistence type="predicted"/>
<dbReference type="Proteomes" id="UP000016960">
    <property type="component" value="Unassembled WGS sequence"/>
</dbReference>
<sequence>MDRQQASPGAVALAIALLMLITGIVFGGASYLNRNGDRAIGGYRSTCRARIGRGYECIGWVEVLNHAVKLQIGARSRTKARSYPVNVRVSVESGRVRVRFRTYNGRVVRAIATPSRPAVLRGQARFTNDRMRLLLVPVDDEVRGLSYAAVIRPRRFRSSN</sequence>
<accession>U5DQJ3</accession>
<dbReference type="RefSeq" id="WP_022603884.1">
    <property type="nucleotide sequence ID" value="NZ_ASSJ01000004.1"/>
</dbReference>
<reference evidence="2 3" key="1">
    <citation type="submission" date="2013-05" db="EMBL/GenBank/DDBJ databases">
        <title>Draft genome sequence of Rubidibacter lacunae KORDI 51-2.</title>
        <authorList>
            <person name="Choi D.H."/>
            <person name="Noh J.H."/>
            <person name="Kwon K.-K."/>
            <person name="Lee J.-H."/>
            <person name="Ryu J.-Y."/>
        </authorList>
    </citation>
    <scope>NUCLEOTIDE SEQUENCE [LARGE SCALE GENOMIC DNA]</scope>
    <source>
        <strain evidence="2 3">KORDI 51-2</strain>
    </source>
</reference>
<evidence type="ECO:0000313" key="2">
    <source>
        <dbReference type="EMBL" id="ERN42894.1"/>
    </source>
</evidence>
<name>U5DQJ3_9CHRO</name>
<dbReference type="InParanoid" id="U5DQJ3"/>
<keyword evidence="1" id="KW-0472">Membrane</keyword>
<gene>
    <name evidence="2" type="ORF">KR51_00001890</name>
</gene>
<dbReference type="EMBL" id="ASSJ01000004">
    <property type="protein sequence ID" value="ERN42894.1"/>
    <property type="molecule type" value="Genomic_DNA"/>
</dbReference>
<keyword evidence="1" id="KW-1133">Transmembrane helix</keyword>
<feature type="transmembrane region" description="Helical" evidence="1">
    <location>
        <begin position="12"/>
        <end position="32"/>
    </location>
</feature>
<keyword evidence="1" id="KW-0812">Transmembrane</keyword>
<keyword evidence="3" id="KW-1185">Reference proteome</keyword>
<comment type="caution">
    <text evidence="2">The sequence shown here is derived from an EMBL/GenBank/DDBJ whole genome shotgun (WGS) entry which is preliminary data.</text>
</comment>
<evidence type="ECO:0000256" key="1">
    <source>
        <dbReference type="SAM" id="Phobius"/>
    </source>
</evidence>
<evidence type="ECO:0000313" key="3">
    <source>
        <dbReference type="Proteomes" id="UP000016960"/>
    </source>
</evidence>
<protein>
    <submittedName>
        <fullName evidence="2">Uncharacterized protein</fullName>
    </submittedName>
</protein>
<dbReference type="AlphaFoldDB" id="U5DQJ3"/>